<reference evidence="7 8" key="1">
    <citation type="submission" date="2024-09" db="EMBL/GenBank/DDBJ databases">
        <authorList>
            <person name="Sun Q."/>
            <person name="Mori K."/>
        </authorList>
    </citation>
    <scope>NUCLEOTIDE SEQUENCE [LARGE SCALE GENOMIC DNA]</scope>
    <source>
        <strain evidence="7 8">CECT 7955</strain>
    </source>
</reference>
<feature type="transmembrane region" description="Helical" evidence="5">
    <location>
        <begin position="281"/>
        <end position="302"/>
    </location>
</feature>
<organism evidence="7 8">
    <name type="scientific">Flavobacterium jumunjinense</name>
    <dbReference type="NCBI Taxonomy" id="998845"/>
    <lineage>
        <taxon>Bacteria</taxon>
        <taxon>Pseudomonadati</taxon>
        <taxon>Bacteroidota</taxon>
        <taxon>Flavobacteriia</taxon>
        <taxon>Flavobacteriales</taxon>
        <taxon>Flavobacteriaceae</taxon>
        <taxon>Flavobacterium</taxon>
    </lineage>
</organism>
<keyword evidence="8" id="KW-1185">Reference proteome</keyword>
<evidence type="ECO:0000313" key="7">
    <source>
        <dbReference type="EMBL" id="MFB9095384.1"/>
    </source>
</evidence>
<feature type="transmembrane region" description="Helical" evidence="5">
    <location>
        <begin position="82"/>
        <end position="97"/>
    </location>
</feature>
<comment type="subcellular location">
    <subcellularLocation>
        <location evidence="1">Membrane</location>
        <topology evidence="1">Multi-pass membrane protein</topology>
    </subcellularLocation>
</comment>
<dbReference type="PANTHER" id="PTHR37422:SF13">
    <property type="entry name" value="LIPOPOLYSACCHARIDE BIOSYNTHESIS PROTEIN PA4999-RELATED"/>
    <property type="match status" value="1"/>
</dbReference>
<feature type="transmembrane region" description="Helical" evidence="5">
    <location>
        <begin position="165"/>
        <end position="183"/>
    </location>
</feature>
<dbReference type="PANTHER" id="PTHR37422">
    <property type="entry name" value="TEICHURONIC ACID BIOSYNTHESIS PROTEIN TUAE"/>
    <property type="match status" value="1"/>
</dbReference>
<name>A0ABV5GJ45_9FLAO</name>
<dbReference type="InterPro" id="IPR051533">
    <property type="entry name" value="WaaL-like"/>
</dbReference>
<evidence type="ECO:0000256" key="2">
    <source>
        <dbReference type="ARBA" id="ARBA00022692"/>
    </source>
</evidence>
<keyword evidence="7" id="KW-0436">Ligase</keyword>
<dbReference type="Pfam" id="PF04932">
    <property type="entry name" value="Wzy_C"/>
    <property type="match status" value="1"/>
</dbReference>
<evidence type="ECO:0000256" key="4">
    <source>
        <dbReference type="ARBA" id="ARBA00023136"/>
    </source>
</evidence>
<proteinExistence type="predicted"/>
<feature type="transmembrane region" description="Helical" evidence="5">
    <location>
        <begin position="104"/>
        <end position="123"/>
    </location>
</feature>
<dbReference type="Proteomes" id="UP001589607">
    <property type="component" value="Unassembled WGS sequence"/>
</dbReference>
<feature type="transmembrane region" description="Helical" evidence="5">
    <location>
        <begin position="256"/>
        <end position="275"/>
    </location>
</feature>
<dbReference type="EMBL" id="JBHMEY010000006">
    <property type="protein sequence ID" value="MFB9095384.1"/>
    <property type="molecule type" value="Genomic_DNA"/>
</dbReference>
<protein>
    <submittedName>
        <fullName evidence="7">O-antigen ligase family protein</fullName>
    </submittedName>
</protein>
<keyword evidence="2 5" id="KW-0812">Transmembrane</keyword>
<keyword evidence="4 5" id="KW-0472">Membrane</keyword>
<evidence type="ECO:0000256" key="1">
    <source>
        <dbReference type="ARBA" id="ARBA00004141"/>
    </source>
</evidence>
<feature type="transmembrane region" description="Helical" evidence="5">
    <location>
        <begin position="404"/>
        <end position="422"/>
    </location>
</feature>
<feature type="domain" description="O-antigen ligase-related" evidence="6">
    <location>
        <begin position="240"/>
        <end position="387"/>
    </location>
</feature>
<feature type="transmembrane region" description="Helical" evidence="5">
    <location>
        <begin position="57"/>
        <end position="76"/>
    </location>
</feature>
<feature type="transmembrane region" description="Helical" evidence="5">
    <location>
        <begin position="135"/>
        <end position="153"/>
    </location>
</feature>
<dbReference type="RefSeq" id="WP_236456950.1">
    <property type="nucleotide sequence ID" value="NZ_CBCSGE010000010.1"/>
</dbReference>
<feature type="transmembrane region" description="Helical" evidence="5">
    <location>
        <begin position="9"/>
        <end position="27"/>
    </location>
</feature>
<feature type="transmembrane region" description="Helical" evidence="5">
    <location>
        <begin position="380"/>
        <end position="398"/>
    </location>
</feature>
<evidence type="ECO:0000256" key="3">
    <source>
        <dbReference type="ARBA" id="ARBA00022989"/>
    </source>
</evidence>
<accession>A0ABV5GJ45</accession>
<evidence type="ECO:0000259" key="6">
    <source>
        <dbReference type="Pfam" id="PF04932"/>
    </source>
</evidence>
<dbReference type="InterPro" id="IPR007016">
    <property type="entry name" value="O-antigen_ligase-rel_domated"/>
</dbReference>
<sequence>MEKKEFSTFSYIKIIILHLILGAFFYFFRPLSIGYSLAIIPLGIFFIIKNKNKNNEALFWAAYIVGAEVFLRMTKGNIGNEYAKYGVIIFMIMGIYYKGISKKAFPFLFFLLFLMPSAIYGVVSLSFDVNIRKALVFNLLGPICLGVSSVYLKDKKISFPDIDKLTRWILYPLLAMIVYIFLYNPSVIEVVTGTDSNSATSGGFGPNQVSTVIGLGMFVIFVRLIFFSKSVFLIVFHILLLFLFSYRGIITFSRGGVYTGIAMIIFLIFFTYFFVNVKTKFKLTVISSLMILSGFVIFLYSISQTGGLILNRYKGEDALGREKESKFSGREELAESEMQMFYDNPILGVGVGMNKQYREEMLGIIGASHNEITRMLAEHGLLGVINLLILLIVPIINYLSNKQYIFLISFYLFWFLTINHAAMRIAAPAFIYGLTLLKFSFDEEPVIHRE</sequence>
<keyword evidence="3 5" id="KW-1133">Transmembrane helix</keyword>
<dbReference type="GO" id="GO:0016874">
    <property type="term" value="F:ligase activity"/>
    <property type="evidence" value="ECO:0007669"/>
    <property type="project" value="UniProtKB-KW"/>
</dbReference>
<gene>
    <name evidence="7" type="ORF">ACFFVF_02560</name>
</gene>
<feature type="transmembrane region" description="Helical" evidence="5">
    <location>
        <begin position="212"/>
        <end position="244"/>
    </location>
</feature>
<evidence type="ECO:0000313" key="8">
    <source>
        <dbReference type="Proteomes" id="UP001589607"/>
    </source>
</evidence>
<feature type="transmembrane region" description="Helical" evidence="5">
    <location>
        <begin position="33"/>
        <end position="50"/>
    </location>
</feature>
<comment type="caution">
    <text evidence="7">The sequence shown here is derived from an EMBL/GenBank/DDBJ whole genome shotgun (WGS) entry which is preliminary data.</text>
</comment>
<evidence type="ECO:0000256" key="5">
    <source>
        <dbReference type="SAM" id="Phobius"/>
    </source>
</evidence>